<dbReference type="GO" id="GO:0004527">
    <property type="term" value="F:exonuclease activity"/>
    <property type="evidence" value="ECO:0007669"/>
    <property type="project" value="UniProtKB-KW"/>
</dbReference>
<protein>
    <submittedName>
        <fullName evidence="2">Single-stranded-DNA-specific exonuclease</fullName>
    </submittedName>
</protein>
<evidence type="ECO:0000313" key="3">
    <source>
        <dbReference type="Proteomes" id="UP000223158"/>
    </source>
</evidence>
<gene>
    <name evidence="2" type="ORF">SAC12_077</name>
</gene>
<dbReference type="InterPro" id="IPR001667">
    <property type="entry name" value="DDH_dom"/>
</dbReference>
<dbReference type="Gene3D" id="3.90.1640.30">
    <property type="match status" value="1"/>
</dbReference>
<dbReference type="EMBL" id="KU052488">
    <property type="protein sequence ID" value="ALY06898.1"/>
    <property type="molecule type" value="Genomic_DNA"/>
</dbReference>
<dbReference type="Proteomes" id="UP000223158">
    <property type="component" value="Segment"/>
</dbReference>
<accession>A0A1I9KKC2</accession>
<keyword evidence="2" id="KW-0540">Nuclease</keyword>
<dbReference type="PANTHER" id="PTHR30255:SF2">
    <property type="entry name" value="SINGLE-STRANDED-DNA-SPECIFIC EXONUCLEASE RECJ"/>
    <property type="match status" value="1"/>
</dbReference>
<dbReference type="InterPro" id="IPR001190">
    <property type="entry name" value="SRCR"/>
</dbReference>
<name>A0A1I9KKC2_9CAUD</name>
<organism evidence="2 3">
    <name type="scientific">Lactobacillus phage SA-C12</name>
    <dbReference type="NCBI Taxonomy" id="1755697"/>
    <lineage>
        <taxon>Viruses</taxon>
        <taxon>Duplodnaviria</taxon>
        <taxon>Heunggongvirae</taxon>
        <taxon>Uroviricota</taxon>
        <taxon>Caudoviricetes</taxon>
        <taxon>Tybeckvirinae</taxon>
        <taxon>Lenusvirus</taxon>
        <taxon>Lenusvirus SAC12</taxon>
    </lineage>
</organism>
<feature type="domain" description="SRCR" evidence="1">
    <location>
        <begin position="20"/>
        <end position="51"/>
    </location>
</feature>
<keyword evidence="2" id="KW-0269">Exonuclease</keyword>
<evidence type="ECO:0000259" key="1">
    <source>
        <dbReference type="PROSITE" id="PS50287"/>
    </source>
</evidence>
<proteinExistence type="predicted"/>
<reference evidence="2 3" key="1">
    <citation type="submission" date="2015-11" db="EMBL/GenBank/DDBJ databases">
        <title>Lactobacillus brevis bacteriophage SA-C12: a mosaic Myoviridae member.</title>
        <authorList>
            <person name="Mahony J."/>
        </authorList>
    </citation>
    <scope>NUCLEOTIDE SEQUENCE [LARGE SCALE GENOMIC DNA]</scope>
</reference>
<evidence type="ECO:0000313" key="2">
    <source>
        <dbReference type="EMBL" id="ALY06898.1"/>
    </source>
</evidence>
<dbReference type="SUPFAM" id="SSF64182">
    <property type="entry name" value="DHH phosphoesterases"/>
    <property type="match status" value="1"/>
</dbReference>
<sequence>MRIAQSDVENVNNQINGFNIELTNDNIGNIVKGAIEYRKNNVWGDYCGEEWHLPFEKELINFSKYYRDHNDLRVAILVDVDVDGYMSSSIIYEALKSMNKNNDVIPVFPNAKLHGIKANEELFDGEKYDWIICPDSSSNDLVTINKIQSKGTKVMVIDHHILENEEFITENYPNYMVVSNQYQDGELNKELTGSGMVAQVAKLWLGSDKIPYPDLTAVGQIADMSDLNDASIMKIVSYGMENVSNKMLKSFFKDDPEKMTIKHIQFSLIPKINAVARIGSHEERELTFNALVGIGKTEMVKKRRKLSDGKMHSVDIEMNVYDRAADMLQKVKSRQDRLVKKALKEIKMLSNEECQYNIAILSEKYDKGIAGLVANKMLGNTKKPTLVLKAKGNVLQGSGRFPENIDGMSLLKKLDGVKFAAGHEQAFGVALYDDKWNDVASKIEEYSESVPDYEYYVDAGFVDELPTIDDISEIYRSANIFRGARDEIKIAVIGLKVPKKDIKLVNNWMSIKMSGITIDDFNVTDELKKYIKSGFSDKTISFVCSSGFNYWGKSPVPQLIIDKCVKSDEVKIKQTADNFIF</sequence>
<dbReference type="InterPro" id="IPR051673">
    <property type="entry name" value="SSDNA_exonuclease_RecJ"/>
</dbReference>
<dbReference type="PANTHER" id="PTHR30255">
    <property type="entry name" value="SINGLE-STRANDED-DNA-SPECIFIC EXONUCLEASE RECJ"/>
    <property type="match status" value="1"/>
</dbReference>
<keyword evidence="3" id="KW-1185">Reference proteome</keyword>
<dbReference type="GO" id="GO:0016020">
    <property type="term" value="C:membrane"/>
    <property type="evidence" value="ECO:0007669"/>
    <property type="project" value="InterPro"/>
</dbReference>
<dbReference type="Pfam" id="PF01368">
    <property type="entry name" value="DHH"/>
    <property type="match status" value="1"/>
</dbReference>
<dbReference type="Gene3D" id="3.10.310.30">
    <property type="match status" value="1"/>
</dbReference>
<dbReference type="InterPro" id="IPR038763">
    <property type="entry name" value="DHH_sf"/>
</dbReference>
<keyword evidence="2" id="KW-0378">Hydrolase</keyword>
<dbReference type="PROSITE" id="PS50287">
    <property type="entry name" value="SRCR_2"/>
    <property type="match status" value="1"/>
</dbReference>